<sequence>MDAGNIEWFHLHLTQLLYQKTLKISMNFENKLKMFSVSYRPCYRY</sequence>
<reference evidence="1" key="1">
    <citation type="journal article" date="2021" name="Proc. Natl. Acad. Sci. U.S.A.">
        <title>A Catalog of Tens of Thousands of Viruses from Human Metagenomes Reveals Hidden Associations with Chronic Diseases.</title>
        <authorList>
            <person name="Tisza M.J."/>
            <person name="Buck C.B."/>
        </authorList>
    </citation>
    <scope>NUCLEOTIDE SEQUENCE</scope>
    <source>
        <strain evidence="1">CtQtc11</strain>
    </source>
</reference>
<accession>A0A8S5P4U8</accession>
<protein>
    <submittedName>
        <fullName evidence="1">Uncharacterized protein</fullName>
    </submittedName>
</protein>
<evidence type="ECO:0000313" key="1">
    <source>
        <dbReference type="EMBL" id="DAE01459.1"/>
    </source>
</evidence>
<organism evidence="1">
    <name type="scientific">Siphoviridae sp. ctQtc11</name>
    <dbReference type="NCBI Taxonomy" id="2825497"/>
    <lineage>
        <taxon>Viruses</taxon>
        <taxon>Duplodnaviria</taxon>
        <taxon>Heunggongvirae</taxon>
        <taxon>Uroviricota</taxon>
        <taxon>Caudoviricetes</taxon>
    </lineage>
</organism>
<proteinExistence type="predicted"/>
<dbReference type="EMBL" id="BK015325">
    <property type="protein sequence ID" value="DAE01459.1"/>
    <property type="molecule type" value="Genomic_DNA"/>
</dbReference>
<name>A0A8S5P4U8_9CAUD</name>